<name>A0ABV1EM27_9FIRM</name>
<evidence type="ECO:0000256" key="1">
    <source>
        <dbReference type="SAM" id="Phobius"/>
    </source>
</evidence>
<keyword evidence="1" id="KW-0812">Transmembrane</keyword>
<keyword evidence="1" id="KW-1133">Transmembrane helix</keyword>
<organism evidence="2 3">
    <name type="scientific">Coprococcus ammoniilyticus</name>
    <dbReference type="NCBI Taxonomy" id="2981785"/>
    <lineage>
        <taxon>Bacteria</taxon>
        <taxon>Bacillati</taxon>
        <taxon>Bacillota</taxon>
        <taxon>Clostridia</taxon>
        <taxon>Lachnospirales</taxon>
        <taxon>Lachnospiraceae</taxon>
        <taxon>Coprococcus</taxon>
    </lineage>
</organism>
<dbReference type="Proteomes" id="UP001482186">
    <property type="component" value="Unassembled WGS sequence"/>
</dbReference>
<evidence type="ECO:0000313" key="3">
    <source>
        <dbReference type="Proteomes" id="UP001482186"/>
    </source>
</evidence>
<keyword evidence="3" id="KW-1185">Reference proteome</keyword>
<feature type="transmembrane region" description="Helical" evidence="1">
    <location>
        <begin position="29"/>
        <end position="62"/>
    </location>
</feature>
<evidence type="ECO:0000313" key="2">
    <source>
        <dbReference type="EMBL" id="MEQ2454641.1"/>
    </source>
</evidence>
<proteinExistence type="predicted"/>
<dbReference type="RefSeq" id="WP_021943164.1">
    <property type="nucleotide sequence ID" value="NZ_JAOQJS010000006.1"/>
</dbReference>
<evidence type="ECO:0008006" key="4">
    <source>
        <dbReference type="Google" id="ProtNLM"/>
    </source>
</evidence>
<keyword evidence="1" id="KW-0472">Membrane</keyword>
<comment type="caution">
    <text evidence="2">The sequence shown here is derived from an EMBL/GenBank/DDBJ whole genome shotgun (WGS) entry which is preliminary data.</text>
</comment>
<dbReference type="EMBL" id="JBBNFM010000009">
    <property type="protein sequence ID" value="MEQ2454641.1"/>
    <property type="molecule type" value="Genomic_DNA"/>
</dbReference>
<gene>
    <name evidence="2" type="ORF">AAAT04_11385</name>
</gene>
<sequence length="66" mass="6981">MEMVLNNGFCEMSQDEIMLLEGGGVWRHIGYAGATVCCIMACVATGGWAAAAAGAAAGWYWYDATR</sequence>
<reference evidence="2 3" key="1">
    <citation type="submission" date="2024-04" db="EMBL/GenBank/DDBJ databases">
        <title>Human intestinal bacterial collection.</title>
        <authorList>
            <person name="Pauvert C."/>
            <person name="Hitch T.C.A."/>
            <person name="Clavel T."/>
        </authorList>
    </citation>
    <scope>NUCLEOTIDE SEQUENCE [LARGE SCALE GENOMIC DNA]</scope>
    <source>
        <strain evidence="2 3">CLA-AA-H141</strain>
    </source>
</reference>
<accession>A0ABV1EM27</accession>
<protein>
    <recommendedName>
        <fullName evidence="4">Class IIb bacteriocin, lactobin A/cerein 7B family</fullName>
    </recommendedName>
</protein>